<dbReference type="RefSeq" id="WP_262598741.1">
    <property type="nucleotide sequence ID" value="NZ_CP103300.1"/>
</dbReference>
<organism evidence="1 2">
    <name type="scientific">Endozoicomonas euniceicola</name>
    <dbReference type="NCBI Taxonomy" id="1234143"/>
    <lineage>
        <taxon>Bacteria</taxon>
        <taxon>Pseudomonadati</taxon>
        <taxon>Pseudomonadota</taxon>
        <taxon>Gammaproteobacteria</taxon>
        <taxon>Oceanospirillales</taxon>
        <taxon>Endozoicomonadaceae</taxon>
        <taxon>Endozoicomonas</taxon>
    </lineage>
</organism>
<accession>A0ABY6GUJ1</accession>
<gene>
    <name evidence="1" type="ORF">NX720_00490</name>
</gene>
<dbReference type="EMBL" id="CP103300">
    <property type="protein sequence ID" value="UYM16447.1"/>
    <property type="molecule type" value="Genomic_DNA"/>
</dbReference>
<proteinExistence type="predicted"/>
<sequence length="68" mass="7567">MPTKTTSVVNRHEYENGICMVKGAGGVPGKRLSVICWLSRQKTTRIYDETTEACSSYSYNRGFEPGFG</sequence>
<reference evidence="1" key="1">
    <citation type="submission" date="2022-10" db="EMBL/GenBank/DDBJ databases">
        <title>Completed Genome Sequence of two octocoral isolated bacterium, Endozoicomonas euniceicola EF212T and Endozoicomonas gorgoniicola PS125T.</title>
        <authorList>
            <person name="Chiou Y.-J."/>
            <person name="Chen Y.-H."/>
        </authorList>
    </citation>
    <scope>NUCLEOTIDE SEQUENCE</scope>
    <source>
        <strain evidence="1">EF212</strain>
    </source>
</reference>
<evidence type="ECO:0000313" key="1">
    <source>
        <dbReference type="EMBL" id="UYM16447.1"/>
    </source>
</evidence>
<keyword evidence="2" id="KW-1185">Reference proteome</keyword>
<evidence type="ECO:0000313" key="2">
    <source>
        <dbReference type="Proteomes" id="UP001163255"/>
    </source>
</evidence>
<dbReference type="Proteomes" id="UP001163255">
    <property type="component" value="Chromosome"/>
</dbReference>
<name>A0ABY6GUJ1_9GAMM</name>
<protein>
    <submittedName>
        <fullName evidence="1">Uncharacterized protein</fullName>
    </submittedName>
</protein>